<dbReference type="PANTHER" id="PTHR22957">
    <property type="entry name" value="TBC1 DOMAIN FAMILY MEMBER GTPASE-ACTIVATING PROTEIN"/>
    <property type="match status" value="1"/>
</dbReference>
<dbReference type="Gene3D" id="1.10.472.80">
    <property type="entry name" value="Ypt/Rab-GAP domain of gyp1p, domain 3"/>
    <property type="match status" value="1"/>
</dbReference>
<organism evidence="3 4">
    <name type="scientific">Arabidopsis thaliana</name>
    <name type="common">Mouse-ear cress</name>
    <dbReference type="NCBI Taxonomy" id="3702"/>
    <lineage>
        <taxon>Eukaryota</taxon>
        <taxon>Viridiplantae</taxon>
        <taxon>Streptophyta</taxon>
        <taxon>Embryophyta</taxon>
        <taxon>Tracheophyta</taxon>
        <taxon>Spermatophyta</taxon>
        <taxon>Magnoliopsida</taxon>
        <taxon>eudicotyledons</taxon>
        <taxon>Gunneridae</taxon>
        <taxon>Pentapetalae</taxon>
        <taxon>rosids</taxon>
        <taxon>malvids</taxon>
        <taxon>Brassicales</taxon>
        <taxon>Brassicaceae</taxon>
        <taxon>Camelineae</taxon>
        <taxon>Arabidopsis</taxon>
    </lineage>
</organism>
<dbReference type="Gene3D" id="1.10.10.750">
    <property type="entry name" value="Ypt/Rab-GAP domain of gyp1p, domain 1"/>
    <property type="match status" value="1"/>
</dbReference>
<sequence length="416" mass="47487">MVRKKVPEWLNSTMWSTPPPSSYDDGLLRHSPVTKMKEEAESISVAPRLNSAPPPSSNTSVPSPSHRPRNGNSISGGSGEYGHSVGPSAEDFSRQAHVSAELSKKVINMKELRSLALQSLPDSPGIRSTVWKLLLGYLPPERSLWSTELKQKRSQYKHYKDELLTSPSEITWKMVRSKGFDNYDLKSESRCMLARSRITDEDHPLSLGKASIWNTYFQDTETIEQIDRDVKRTHPDIPFFSGMNEILAPIFYVFRNDPDEDSSSHAEADAFFCFVELLSGFRDFYCQQLDNSVVGIRSAITRLSQLVRKHDEELWRHLEITTKVNPQFYAFRWITLLLTQEFSFFDSLHIWDALLSDPEGPLESLLGICCAMLVLVRRRLIAGDFTSNMKLLQHYPTTNISHLLYVANKLRSKMLV</sequence>
<dbReference type="InterPro" id="IPR000195">
    <property type="entry name" value="Rab-GAP-TBC_dom"/>
</dbReference>
<dbReference type="InterPro" id="IPR035969">
    <property type="entry name" value="Rab-GAP_TBC_sf"/>
</dbReference>
<name>A0A7G2DNH1_ARATH</name>
<accession>A0A7G2DNH1</accession>
<evidence type="ECO:0000259" key="2">
    <source>
        <dbReference type="PROSITE" id="PS50086"/>
    </source>
</evidence>
<dbReference type="AlphaFoldDB" id="A0A7G2DNH1"/>
<feature type="region of interest" description="Disordered" evidence="1">
    <location>
        <begin position="1"/>
        <end position="89"/>
    </location>
</feature>
<dbReference type="PANTHER" id="PTHR22957:SF540">
    <property type="entry name" value="YPT_RAB-GAP DOMAIN OF GYP1P SUPERFAMILY PROTEIN"/>
    <property type="match status" value="1"/>
</dbReference>
<evidence type="ECO:0000256" key="1">
    <source>
        <dbReference type="SAM" id="MobiDB-lite"/>
    </source>
</evidence>
<dbReference type="FunFam" id="1.10.472.80:FF:000009">
    <property type="entry name" value="TBC1 domain family member 13"/>
    <property type="match status" value="1"/>
</dbReference>
<feature type="domain" description="Rab-GAP TBC" evidence="2">
    <location>
        <begin position="121"/>
        <end position="358"/>
    </location>
</feature>
<dbReference type="SMART" id="SM00164">
    <property type="entry name" value="TBC"/>
    <property type="match status" value="1"/>
</dbReference>
<evidence type="ECO:0000313" key="4">
    <source>
        <dbReference type="Proteomes" id="UP000516314"/>
    </source>
</evidence>
<dbReference type="FunFam" id="1.10.10.750:FF:000007">
    <property type="entry name" value="TBC1 domain family member"/>
    <property type="match status" value="1"/>
</dbReference>
<dbReference type="SUPFAM" id="SSF47923">
    <property type="entry name" value="Ypt/Rab-GAP domain of gyp1p"/>
    <property type="match status" value="2"/>
</dbReference>
<dbReference type="Pfam" id="PF00566">
    <property type="entry name" value="RabGAP-TBC"/>
    <property type="match status" value="1"/>
</dbReference>
<reference evidence="3 4" key="1">
    <citation type="submission" date="2020-09" db="EMBL/GenBank/DDBJ databases">
        <authorList>
            <person name="Ashkenazy H."/>
        </authorList>
    </citation>
    <scope>NUCLEOTIDE SEQUENCE [LARGE SCALE GENOMIC DNA]</scope>
    <source>
        <strain evidence="4">cv. Cdm-0</strain>
    </source>
</reference>
<protein>
    <submittedName>
        <fullName evidence="3">(thale cress) hypothetical protein</fullName>
    </submittedName>
</protein>
<evidence type="ECO:0000313" key="3">
    <source>
        <dbReference type="EMBL" id="CAD5311757.1"/>
    </source>
</evidence>
<dbReference type="EMBL" id="LR881466">
    <property type="protein sequence ID" value="CAD5311757.1"/>
    <property type="molecule type" value="Genomic_DNA"/>
</dbReference>
<proteinExistence type="predicted"/>
<dbReference type="Proteomes" id="UP000516314">
    <property type="component" value="Chromosome 1"/>
</dbReference>
<gene>
    <name evidence="3" type="ORF">AT9943_LOCUS348</name>
</gene>
<dbReference type="PROSITE" id="PS50086">
    <property type="entry name" value="TBC_RABGAP"/>
    <property type="match status" value="1"/>
</dbReference>